<evidence type="ECO:0000313" key="1">
    <source>
        <dbReference type="EMBL" id="KKM60077.1"/>
    </source>
</evidence>
<comment type="caution">
    <text evidence="1">The sequence shown here is derived from an EMBL/GenBank/DDBJ whole genome shotgun (WGS) entry which is preliminary data.</text>
</comment>
<dbReference type="AlphaFoldDB" id="A0A0F9LSL9"/>
<organism evidence="1">
    <name type="scientific">marine sediment metagenome</name>
    <dbReference type="NCBI Taxonomy" id="412755"/>
    <lineage>
        <taxon>unclassified sequences</taxon>
        <taxon>metagenomes</taxon>
        <taxon>ecological metagenomes</taxon>
    </lineage>
</organism>
<reference evidence="1" key="1">
    <citation type="journal article" date="2015" name="Nature">
        <title>Complex archaea that bridge the gap between prokaryotes and eukaryotes.</title>
        <authorList>
            <person name="Spang A."/>
            <person name="Saw J.H."/>
            <person name="Jorgensen S.L."/>
            <person name="Zaremba-Niedzwiedzka K."/>
            <person name="Martijn J."/>
            <person name="Lind A.E."/>
            <person name="van Eijk R."/>
            <person name="Schleper C."/>
            <person name="Guy L."/>
            <person name="Ettema T.J."/>
        </authorList>
    </citation>
    <scope>NUCLEOTIDE SEQUENCE</scope>
</reference>
<dbReference type="EMBL" id="LAZR01011745">
    <property type="protein sequence ID" value="KKM60077.1"/>
    <property type="molecule type" value="Genomic_DNA"/>
</dbReference>
<accession>A0A0F9LSL9</accession>
<sequence length="66" mass="7623">MKLKCHLYSPNADCKHCAHQKSENVYPDSSANYCSIIASDVEDDYFCDFYIIKTLEGKEKIKTKKL</sequence>
<name>A0A0F9LSL9_9ZZZZ</name>
<protein>
    <submittedName>
        <fullName evidence="1">Uncharacterized protein</fullName>
    </submittedName>
</protein>
<proteinExistence type="predicted"/>
<gene>
    <name evidence="1" type="ORF">LCGC14_1545510</name>
</gene>